<dbReference type="InterPro" id="IPR001623">
    <property type="entry name" value="DnaJ_domain"/>
</dbReference>
<dbReference type="Gene3D" id="1.10.287.110">
    <property type="entry name" value="DnaJ domain"/>
    <property type="match status" value="1"/>
</dbReference>
<dbReference type="AlphaFoldDB" id="A0A916YEW2"/>
<reference evidence="2 3" key="1">
    <citation type="journal article" date="2014" name="Int. J. Syst. Evol. Microbiol.">
        <title>Complete genome sequence of Corynebacterium casei LMG S-19264T (=DSM 44701T), isolated from a smear-ripened cheese.</title>
        <authorList>
            <consortium name="US DOE Joint Genome Institute (JGI-PGF)"/>
            <person name="Walter F."/>
            <person name="Albersmeier A."/>
            <person name="Kalinowski J."/>
            <person name="Ruckert C."/>
        </authorList>
    </citation>
    <scope>NUCLEOTIDE SEQUENCE [LARGE SCALE GENOMIC DNA]</scope>
    <source>
        <strain evidence="2 3">CGMCC 1.15358</strain>
    </source>
</reference>
<feature type="domain" description="J" evidence="1">
    <location>
        <begin position="38"/>
        <end position="96"/>
    </location>
</feature>
<organism evidence="2 3">
    <name type="scientific">Croceicoccus pelagius</name>
    <dbReference type="NCBI Taxonomy" id="1703341"/>
    <lineage>
        <taxon>Bacteria</taxon>
        <taxon>Pseudomonadati</taxon>
        <taxon>Pseudomonadota</taxon>
        <taxon>Alphaproteobacteria</taxon>
        <taxon>Sphingomonadales</taxon>
        <taxon>Erythrobacteraceae</taxon>
        <taxon>Croceicoccus</taxon>
    </lineage>
</organism>
<name>A0A916YEW2_9SPHN</name>
<dbReference type="EMBL" id="BMIO01000004">
    <property type="protein sequence ID" value="GGD41795.1"/>
    <property type="molecule type" value="Genomic_DNA"/>
</dbReference>
<proteinExistence type="predicted"/>
<gene>
    <name evidence="2" type="ORF">GCM10010989_14740</name>
</gene>
<evidence type="ECO:0000313" key="2">
    <source>
        <dbReference type="EMBL" id="GGD41795.1"/>
    </source>
</evidence>
<accession>A0A916YEW2</accession>
<dbReference type="InterPro" id="IPR036869">
    <property type="entry name" value="J_dom_sf"/>
</dbReference>
<dbReference type="CDD" id="cd06257">
    <property type="entry name" value="DnaJ"/>
    <property type="match status" value="1"/>
</dbReference>
<dbReference type="Proteomes" id="UP000598997">
    <property type="component" value="Unassembled WGS sequence"/>
</dbReference>
<dbReference type="Pfam" id="PF00226">
    <property type="entry name" value="DnaJ"/>
    <property type="match status" value="1"/>
</dbReference>
<dbReference type="SUPFAM" id="SSF46565">
    <property type="entry name" value="Chaperone J-domain"/>
    <property type="match status" value="1"/>
</dbReference>
<dbReference type="RefSeq" id="WP_066766516.1">
    <property type="nucleotide sequence ID" value="NZ_BMIO01000004.1"/>
</dbReference>
<keyword evidence="3" id="KW-1185">Reference proteome</keyword>
<comment type="caution">
    <text evidence="2">The sequence shown here is derived from an EMBL/GenBank/DDBJ whole genome shotgun (WGS) entry which is preliminary data.</text>
</comment>
<sequence>MMKFVILVVVAGIAFRMLFGIWPWQMWAESEKSQKRAQARTLLGVSRDASAEDILAAHRRAIKDAHPDRGGSSDAVHAIDNARDLLLEQSRRKNDL</sequence>
<evidence type="ECO:0000313" key="3">
    <source>
        <dbReference type="Proteomes" id="UP000598997"/>
    </source>
</evidence>
<evidence type="ECO:0000259" key="1">
    <source>
        <dbReference type="PROSITE" id="PS50076"/>
    </source>
</evidence>
<protein>
    <recommendedName>
        <fullName evidence="1">J domain-containing protein</fullName>
    </recommendedName>
</protein>
<dbReference type="PROSITE" id="PS50076">
    <property type="entry name" value="DNAJ_2"/>
    <property type="match status" value="1"/>
</dbReference>